<dbReference type="GO" id="GO:0006355">
    <property type="term" value="P:regulation of DNA-templated transcription"/>
    <property type="evidence" value="ECO:0007669"/>
    <property type="project" value="InterPro"/>
</dbReference>
<accession>A0AAE4YDZ0</accession>
<dbReference type="PROSITE" id="PS50045">
    <property type="entry name" value="SIGMA54_INTERACT_4"/>
    <property type="match status" value="1"/>
</dbReference>
<dbReference type="PROSITE" id="PS00675">
    <property type="entry name" value="SIGMA54_INTERACT_1"/>
    <property type="match status" value="1"/>
</dbReference>
<reference evidence="8" key="1">
    <citation type="submission" date="2020-01" db="EMBL/GenBank/DDBJ databases">
        <authorList>
            <person name="Chen W.-M."/>
        </authorList>
    </citation>
    <scope>NUCLEOTIDE SEQUENCE</scope>
    <source>
        <strain evidence="8">CYK-10</strain>
    </source>
</reference>
<evidence type="ECO:0000256" key="3">
    <source>
        <dbReference type="ARBA" id="ARBA00023012"/>
    </source>
</evidence>
<dbReference type="InterPro" id="IPR025944">
    <property type="entry name" value="Sigma_54_int_dom_CS"/>
</dbReference>
<dbReference type="InterPro" id="IPR027417">
    <property type="entry name" value="P-loop_NTPase"/>
</dbReference>
<dbReference type="Pfam" id="PF25601">
    <property type="entry name" value="AAA_lid_14"/>
    <property type="match status" value="1"/>
</dbReference>
<evidence type="ECO:0000313" key="8">
    <source>
        <dbReference type="EMBL" id="NBZ89573.1"/>
    </source>
</evidence>
<dbReference type="GO" id="GO:0043565">
    <property type="term" value="F:sequence-specific DNA binding"/>
    <property type="evidence" value="ECO:0007669"/>
    <property type="project" value="InterPro"/>
</dbReference>
<dbReference type="Pfam" id="PF01590">
    <property type="entry name" value="GAF"/>
    <property type="match status" value="1"/>
</dbReference>
<dbReference type="InterPro" id="IPR002078">
    <property type="entry name" value="Sigma_54_int"/>
</dbReference>
<dbReference type="SUPFAM" id="SSF52540">
    <property type="entry name" value="P-loop containing nucleoside triphosphate hydrolases"/>
    <property type="match status" value="1"/>
</dbReference>
<dbReference type="GO" id="GO:0005524">
    <property type="term" value="F:ATP binding"/>
    <property type="evidence" value="ECO:0007669"/>
    <property type="project" value="UniProtKB-KW"/>
</dbReference>
<dbReference type="PANTHER" id="PTHR32071">
    <property type="entry name" value="TRANSCRIPTIONAL REGULATORY PROTEIN"/>
    <property type="match status" value="1"/>
</dbReference>
<dbReference type="CDD" id="cd00009">
    <property type="entry name" value="AAA"/>
    <property type="match status" value="1"/>
</dbReference>
<dbReference type="Gene3D" id="3.40.50.300">
    <property type="entry name" value="P-loop containing nucleotide triphosphate hydrolases"/>
    <property type="match status" value="1"/>
</dbReference>
<dbReference type="InterPro" id="IPR003593">
    <property type="entry name" value="AAA+_ATPase"/>
</dbReference>
<keyword evidence="4" id="KW-0805">Transcription regulation</keyword>
<organism evidence="8 9">
    <name type="scientific">Stagnihabitans tardus</name>
    <dbReference type="NCBI Taxonomy" id="2699202"/>
    <lineage>
        <taxon>Bacteria</taxon>
        <taxon>Pseudomonadati</taxon>
        <taxon>Pseudomonadota</taxon>
        <taxon>Alphaproteobacteria</taxon>
        <taxon>Rhodobacterales</taxon>
        <taxon>Paracoccaceae</taxon>
        <taxon>Stagnihabitans</taxon>
    </lineage>
</organism>
<dbReference type="EMBL" id="JAABNR010000026">
    <property type="protein sequence ID" value="NBZ89573.1"/>
    <property type="molecule type" value="Genomic_DNA"/>
</dbReference>
<dbReference type="PANTHER" id="PTHR32071:SF77">
    <property type="entry name" value="TRANSCRIPTIONAL REGULATORY PROTEIN"/>
    <property type="match status" value="1"/>
</dbReference>
<keyword evidence="9" id="KW-1185">Reference proteome</keyword>
<evidence type="ECO:0000256" key="1">
    <source>
        <dbReference type="ARBA" id="ARBA00022741"/>
    </source>
</evidence>
<evidence type="ECO:0000313" key="9">
    <source>
        <dbReference type="Proteomes" id="UP001193501"/>
    </source>
</evidence>
<dbReference type="PROSITE" id="PS00688">
    <property type="entry name" value="SIGMA54_INTERACT_3"/>
    <property type="match status" value="1"/>
</dbReference>
<keyword evidence="1" id="KW-0547">Nucleotide-binding</keyword>
<proteinExistence type="predicted"/>
<evidence type="ECO:0000256" key="2">
    <source>
        <dbReference type="ARBA" id="ARBA00022840"/>
    </source>
</evidence>
<dbReference type="RefSeq" id="WP_168776373.1">
    <property type="nucleotide sequence ID" value="NZ_JAABNR010000026.1"/>
</dbReference>
<dbReference type="InterPro" id="IPR003018">
    <property type="entry name" value="GAF"/>
</dbReference>
<keyword evidence="2" id="KW-0067">ATP-binding</keyword>
<dbReference type="InterPro" id="IPR025662">
    <property type="entry name" value="Sigma_54_int_dom_ATP-bd_1"/>
</dbReference>
<protein>
    <submittedName>
        <fullName evidence="8">AAA family ATPase</fullName>
    </submittedName>
</protein>
<evidence type="ECO:0000256" key="5">
    <source>
        <dbReference type="ARBA" id="ARBA00023125"/>
    </source>
</evidence>
<dbReference type="PRINTS" id="PR01590">
    <property type="entry name" value="HTHFIS"/>
</dbReference>
<dbReference type="GO" id="GO:0000160">
    <property type="term" value="P:phosphorelay signal transduction system"/>
    <property type="evidence" value="ECO:0007669"/>
    <property type="project" value="UniProtKB-KW"/>
</dbReference>
<dbReference type="InterPro" id="IPR058031">
    <property type="entry name" value="AAA_lid_NorR"/>
</dbReference>
<evidence type="ECO:0000259" key="7">
    <source>
        <dbReference type="PROSITE" id="PS50045"/>
    </source>
</evidence>
<dbReference type="Pfam" id="PF02954">
    <property type="entry name" value="HTH_8"/>
    <property type="match status" value="1"/>
</dbReference>
<dbReference type="Gene3D" id="1.10.8.60">
    <property type="match status" value="1"/>
</dbReference>
<name>A0AAE4YDZ0_9RHOB</name>
<gene>
    <name evidence="8" type="ORF">GV832_18450</name>
</gene>
<feature type="domain" description="Sigma-54 factor interaction" evidence="7">
    <location>
        <begin position="339"/>
        <end position="545"/>
    </location>
</feature>
<dbReference type="AlphaFoldDB" id="A0AAE4YDZ0"/>
<evidence type="ECO:0000256" key="4">
    <source>
        <dbReference type="ARBA" id="ARBA00023015"/>
    </source>
</evidence>
<sequence length="619" mass="68142">MWETEALEAKGFNDPLSSEIESILRARGVAEARLPDLVEQSWKRCLTDYNLLPDAVPRAAVLSHSEIQALMQEREEFLRIAEPEVERLFRQLVDSEYLVSLASSQGAMMLFRCDYQYLGDLAGSGVIPGSVWTEDAQGTNGVGTCLRVGKPVIIAGAEHYGAATQRLTCLTAPVLGRGGAIESVINVTTARQADARVNKMVQQIVERSARRIENGYFGRLNRRNLMLRILDNGETGDIAEEGRLALDENGRVLDGSSFATRLLGRPVGQLVGQQAEEIFELDQSFADLRPDAPIRLNFQGRSLQAVLTHPETRTRSPRALVSPRATAPTLRTVDLAEEPLRINPILSQAMDRARRLLSAGLPLVVTGESGSGKTAFAKAVARVAFGDEAETVFIDCASLEAQVDLGALLQARLTGQRSCLLIDRIDEMDETRQTALLALLENDRQAGANGIGVIVISTQDLDTLVRDGRMRTDLMHRLKGGQVALAPLRAAPDLEATIRDLFHVEREKLGRPEVEMDEDSRLVLSHYHWPGNLRELRNTLRHAVALADGKLIGMEHLPDDIVDEIARKDLTARSQSEASKIEAALRYNGGNVSLTARYLGVSRATLYRKIQIQKARDET</sequence>
<keyword evidence="5" id="KW-0238">DNA-binding</keyword>
<dbReference type="Proteomes" id="UP001193501">
    <property type="component" value="Unassembled WGS sequence"/>
</dbReference>
<dbReference type="InterPro" id="IPR029016">
    <property type="entry name" value="GAF-like_dom_sf"/>
</dbReference>
<dbReference type="SUPFAM" id="SSF46689">
    <property type="entry name" value="Homeodomain-like"/>
    <property type="match status" value="1"/>
</dbReference>
<evidence type="ECO:0000256" key="6">
    <source>
        <dbReference type="ARBA" id="ARBA00023163"/>
    </source>
</evidence>
<comment type="caution">
    <text evidence="8">The sequence shown here is derived from an EMBL/GenBank/DDBJ whole genome shotgun (WGS) entry which is preliminary data.</text>
</comment>
<dbReference type="Pfam" id="PF00158">
    <property type="entry name" value="Sigma54_activat"/>
    <property type="match status" value="1"/>
</dbReference>
<dbReference type="InterPro" id="IPR002197">
    <property type="entry name" value="HTH_Fis"/>
</dbReference>
<dbReference type="Gene3D" id="1.10.10.60">
    <property type="entry name" value="Homeodomain-like"/>
    <property type="match status" value="1"/>
</dbReference>
<keyword evidence="6" id="KW-0804">Transcription</keyword>
<keyword evidence="3" id="KW-0902">Two-component regulatory system</keyword>
<dbReference type="Gene3D" id="3.30.450.40">
    <property type="match status" value="1"/>
</dbReference>
<dbReference type="InterPro" id="IPR009057">
    <property type="entry name" value="Homeodomain-like_sf"/>
</dbReference>
<dbReference type="SMART" id="SM00382">
    <property type="entry name" value="AAA"/>
    <property type="match status" value="1"/>
</dbReference>